<reference evidence="4 5" key="1">
    <citation type="journal article" date="2021" name="J. Hered.">
        <title>A chromosome-level genome assembly of the parasitoid wasp, Cotesia glomerata (Hymenoptera: Braconidae).</title>
        <authorList>
            <person name="Pinto B.J."/>
            <person name="Weis J.J."/>
            <person name="Gamble T."/>
            <person name="Ode P.J."/>
            <person name="Paul R."/>
            <person name="Zaspel J.M."/>
        </authorList>
    </citation>
    <scope>NUCLEOTIDE SEQUENCE [LARGE SCALE GENOMIC DNA]</scope>
    <source>
        <strain evidence="4">CgM1</strain>
    </source>
</reference>
<comment type="caution">
    <text evidence="4">The sequence shown here is derived from an EMBL/GenBank/DDBJ whole genome shotgun (WGS) entry which is preliminary data.</text>
</comment>
<evidence type="ECO:0000256" key="2">
    <source>
        <dbReference type="PIRSR" id="PIRSR600246-1"/>
    </source>
</evidence>
<dbReference type="InterPro" id="IPR000246">
    <property type="entry name" value="Peptidase_T2"/>
</dbReference>
<dbReference type="EMBL" id="JAHXZJ010002982">
    <property type="protein sequence ID" value="KAH0534503.1"/>
    <property type="molecule type" value="Genomic_DNA"/>
</dbReference>
<dbReference type="GO" id="GO:0051604">
    <property type="term" value="P:protein maturation"/>
    <property type="evidence" value="ECO:0007669"/>
    <property type="project" value="TreeGrafter"/>
</dbReference>
<proteinExistence type="inferred from homology"/>
<feature type="active site" description="Nucleophile" evidence="2">
    <location>
        <position position="184"/>
    </location>
</feature>
<dbReference type="Pfam" id="PF01112">
    <property type="entry name" value="Asparaginase_2"/>
    <property type="match status" value="1"/>
</dbReference>
<name>A0AAV7HTQ9_COTGL</name>
<comment type="similarity">
    <text evidence="1">Belongs to the Ntn-hydrolase family.</text>
</comment>
<protein>
    <submittedName>
        <fullName evidence="4">Uncharacterized protein</fullName>
    </submittedName>
</protein>
<dbReference type="InterPro" id="IPR037464">
    <property type="entry name" value="Taspase1"/>
</dbReference>
<dbReference type="Gene3D" id="3.60.20.30">
    <property type="entry name" value="(Glycosyl)asparaginase"/>
    <property type="match status" value="1"/>
</dbReference>
<evidence type="ECO:0000256" key="1">
    <source>
        <dbReference type="ARBA" id="ARBA00010872"/>
    </source>
</evidence>
<organism evidence="4 5">
    <name type="scientific">Cotesia glomerata</name>
    <name type="common">Lepidopteran parasitic wasp</name>
    <name type="synonym">Apanteles glomeratus</name>
    <dbReference type="NCBI Taxonomy" id="32391"/>
    <lineage>
        <taxon>Eukaryota</taxon>
        <taxon>Metazoa</taxon>
        <taxon>Ecdysozoa</taxon>
        <taxon>Arthropoda</taxon>
        <taxon>Hexapoda</taxon>
        <taxon>Insecta</taxon>
        <taxon>Pterygota</taxon>
        <taxon>Neoptera</taxon>
        <taxon>Endopterygota</taxon>
        <taxon>Hymenoptera</taxon>
        <taxon>Apocrita</taxon>
        <taxon>Ichneumonoidea</taxon>
        <taxon>Braconidae</taxon>
        <taxon>Microgastrinae</taxon>
        <taxon>Cotesia</taxon>
    </lineage>
</organism>
<dbReference type="AlphaFoldDB" id="A0AAV7HTQ9"/>
<sequence length="389" mass="41090">MTSNGFIAVHVGAGHHSDSLKKKYQKLCRDACKTGIENLKLGGRSLDAVVEATTVLEDSSLTNAGFGSNLTLKGDVECDASVMDGNKLSFGAVGAVSGIKNPVSLAKRLCEHQSSKISYGRVPPSVLVGPGAQVWASEMGIATLPAEELISSKARKIYHHYKRKLDDQVSEVSASKISKRRMDTVGAVCVDAYGNVAAACSSGGIILKYPGRVGQAGIWGCGVWAHNGACSVASSTSGCGEHLIRTTLARTIAEAVTGSTDHVPRLHETMKSEFLESEFLDGLDSKLGGGLALRYSAGEATGDLFWTHSTNSMILGYMGSGDSVAKSYVSNLDDELVGKKVVVEGICFRLPLLNEEKEGDNKGRLLLVKLGSNFSSGEAVDESKEKLSR</sequence>
<evidence type="ECO:0000313" key="4">
    <source>
        <dbReference type="EMBL" id="KAH0534503.1"/>
    </source>
</evidence>
<dbReference type="GO" id="GO:0004298">
    <property type="term" value="F:threonine-type endopeptidase activity"/>
    <property type="evidence" value="ECO:0007669"/>
    <property type="project" value="InterPro"/>
</dbReference>
<keyword evidence="5" id="KW-1185">Reference proteome</keyword>
<evidence type="ECO:0000313" key="5">
    <source>
        <dbReference type="Proteomes" id="UP000826195"/>
    </source>
</evidence>
<accession>A0AAV7HTQ9</accession>
<dbReference type="GO" id="GO:0005737">
    <property type="term" value="C:cytoplasm"/>
    <property type="evidence" value="ECO:0007669"/>
    <property type="project" value="TreeGrafter"/>
</dbReference>
<dbReference type="PANTHER" id="PTHR10188:SF8">
    <property type="entry name" value="THREONINE ASPARTASE 1"/>
    <property type="match status" value="1"/>
</dbReference>
<gene>
    <name evidence="4" type="ORF">KQX54_004641</name>
</gene>
<dbReference type="InterPro" id="IPR029055">
    <property type="entry name" value="Ntn_hydrolases_N"/>
</dbReference>
<feature type="site" description="Cleavage; by autolysis" evidence="3">
    <location>
        <begin position="183"/>
        <end position="184"/>
    </location>
</feature>
<dbReference type="SUPFAM" id="SSF56235">
    <property type="entry name" value="N-terminal nucleophile aminohydrolases (Ntn hydrolases)"/>
    <property type="match status" value="1"/>
</dbReference>
<dbReference type="Proteomes" id="UP000826195">
    <property type="component" value="Unassembled WGS sequence"/>
</dbReference>
<dbReference type="CDD" id="cd04514">
    <property type="entry name" value="Taspase1_like"/>
    <property type="match status" value="1"/>
</dbReference>
<evidence type="ECO:0000256" key="3">
    <source>
        <dbReference type="PIRSR" id="PIRSR600246-3"/>
    </source>
</evidence>
<dbReference type="PANTHER" id="PTHR10188">
    <property type="entry name" value="L-ASPARAGINASE"/>
    <property type="match status" value="1"/>
</dbReference>